<dbReference type="InterPro" id="IPR044925">
    <property type="entry name" value="His-Me_finger_sf"/>
</dbReference>
<reference evidence="3" key="1">
    <citation type="journal article" date="2023" name="GigaByte">
        <title>Genome assembly of the bearded iris, Iris pallida Lam.</title>
        <authorList>
            <person name="Bruccoleri R.E."/>
            <person name="Oakeley E.J."/>
            <person name="Faust A.M.E."/>
            <person name="Altorfer M."/>
            <person name="Dessus-Babus S."/>
            <person name="Burckhardt D."/>
            <person name="Oertli M."/>
            <person name="Naumann U."/>
            <person name="Petersen F."/>
            <person name="Wong J."/>
        </authorList>
    </citation>
    <scope>NUCLEOTIDE SEQUENCE</scope>
    <source>
        <strain evidence="3">GSM-AAB239-AS_SAM_17_03QT</strain>
    </source>
</reference>
<dbReference type="AlphaFoldDB" id="A0AAX6FTP9"/>
<sequence length="506" mass="56087">MVLALSSHPFFFSIPTRRTTPIKNLHLRGTHSRREKPTISFRLLFDGCFNLLVSGVVVSSSFLSTNGSIANALGDPNIPLKYYPCEDVAGYYSGIDGLEGAKLMRELGSLVSNHRPLSYKEVWNALMILDAADVDNPQASSDIIEIYSLRAVPKKLAGKPEGWNREHLWPRSYGLMDGPTLSDLHNLRPADVNVNSSRGNKYYGECTKISSHCLSPANREAAPDTETDKQRWAPPLQVRGDIARSLMYMAVCYGFPQHDGDPYLQLSDSPSTERREMGLISALLKWNELDPPSREEQLRNDRICRLYQHNRNPFVDHPEYANLIWKHASLSNIAPLNPSPTTWINELRYKNKGKDQNEFVETVTRSSTDATTKLDLILYNGANGRMYGSLSSADAQAFNIADAGSGFLIYTALIPLQNGPADGIALVSGDGTHSEVAQVPSYEGGLKAIDGPARDMESVDIMVRENEGSSDRDSIGLSGQRVVEFKWRKIIGEASQGKPNIEQMIN</sequence>
<dbReference type="PANTHER" id="PTHR33607">
    <property type="entry name" value="ENDONUCLEASE-1"/>
    <property type="match status" value="1"/>
</dbReference>
<name>A0AAX6FTP9_IRIPA</name>
<dbReference type="GO" id="GO:0004518">
    <property type="term" value="F:nuclease activity"/>
    <property type="evidence" value="ECO:0007669"/>
    <property type="project" value="UniProtKB-KW"/>
</dbReference>
<evidence type="ECO:0000256" key="1">
    <source>
        <dbReference type="ARBA" id="ARBA00022722"/>
    </source>
</evidence>
<keyword evidence="1" id="KW-0540">Nuclease</keyword>
<evidence type="ECO:0000256" key="2">
    <source>
        <dbReference type="ARBA" id="ARBA00022801"/>
    </source>
</evidence>
<gene>
    <name evidence="3" type="ORF">M6B38_401215</name>
</gene>
<organism evidence="3 4">
    <name type="scientific">Iris pallida</name>
    <name type="common">Sweet iris</name>
    <dbReference type="NCBI Taxonomy" id="29817"/>
    <lineage>
        <taxon>Eukaryota</taxon>
        <taxon>Viridiplantae</taxon>
        <taxon>Streptophyta</taxon>
        <taxon>Embryophyta</taxon>
        <taxon>Tracheophyta</taxon>
        <taxon>Spermatophyta</taxon>
        <taxon>Magnoliopsida</taxon>
        <taxon>Liliopsida</taxon>
        <taxon>Asparagales</taxon>
        <taxon>Iridaceae</taxon>
        <taxon>Iridoideae</taxon>
        <taxon>Irideae</taxon>
        <taxon>Iris</taxon>
    </lineage>
</organism>
<dbReference type="Pfam" id="PF04231">
    <property type="entry name" value="Endonuclease_1"/>
    <property type="match status" value="1"/>
</dbReference>
<proteinExistence type="predicted"/>
<protein>
    <submittedName>
        <fullName evidence="3">Uncharacterized protein</fullName>
    </submittedName>
</protein>
<dbReference type="EMBL" id="JANAVB010025999">
    <property type="protein sequence ID" value="KAJ6819776.1"/>
    <property type="molecule type" value="Genomic_DNA"/>
</dbReference>
<dbReference type="SUPFAM" id="SSF54060">
    <property type="entry name" value="His-Me finger endonucleases"/>
    <property type="match status" value="1"/>
</dbReference>
<reference evidence="3" key="2">
    <citation type="submission" date="2023-04" db="EMBL/GenBank/DDBJ databases">
        <authorList>
            <person name="Bruccoleri R.E."/>
            <person name="Oakeley E.J."/>
            <person name="Faust A.-M."/>
            <person name="Dessus-Babus S."/>
            <person name="Altorfer M."/>
            <person name="Burckhardt D."/>
            <person name="Oertli M."/>
            <person name="Naumann U."/>
            <person name="Petersen F."/>
            <person name="Wong J."/>
        </authorList>
    </citation>
    <scope>NUCLEOTIDE SEQUENCE</scope>
    <source>
        <strain evidence="3">GSM-AAB239-AS_SAM_17_03QT</strain>
        <tissue evidence="3">Leaf</tissue>
    </source>
</reference>
<accession>A0AAX6FTP9</accession>
<dbReference type="InterPro" id="IPR007346">
    <property type="entry name" value="Endonuclease-I"/>
</dbReference>
<dbReference type="PANTHER" id="PTHR33607:SF2">
    <property type="entry name" value="ENDONUCLEASE-1"/>
    <property type="match status" value="1"/>
</dbReference>
<keyword evidence="2" id="KW-0378">Hydrolase</keyword>
<dbReference type="GO" id="GO:0016787">
    <property type="term" value="F:hydrolase activity"/>
    <property type="evidence" value="ECO:0007669"/>
    <property type="project" value="UniProtKB-KW"/>
</dbReference>
<comment type="caution">
    <text evidence="3">The sequence shown here is derived from an EMBL/GenBank/DDBJ whole genome shotgun (WGS) entry which is preliminary data.</text>
</comment>
<keyword evidence="4" id="KW-1185">Reference proteome</keyword>
<dbReference type="Proteomes" id="UP001140949">
    <property type="component" value="Unassembled WGS sequence"/>
</dbReference>
<evidence type="ECO:0000313" key="3">
    <source>
        <dbReference type="EMBL" id="KAJ6819776.1"/>
    </source>
</evidence>
<evidence type="ECO:0000313" key="4">
    <source>
        <dbReference type="Proteomes" id="UP001140949"/>
    </source>
</evidence>